<evidence type="ECO:0000313" key="2">
    <source>
        <dbReference type="EMBL" id="KAG2549963.1"/>
    </source>
</evidence>
<evidence type="ECO:0000313" key="3">
    <source>
        <dbReference type="Proteomes" id="UP000823388"/>
    </source>
</evidence>
<proteinExistence type="predicted"/>
<dbReference type="EMBL" id="CM029053">
    <property type="protein sequence ID" value="KAG2549963.1"/>
    <property type="molecule type" value="Genomic_DNA"/>
</dbReference>
<evidence type="ECO:0000256" key="1">
    <source>
        <dbReference type="SAM" id="MobiDB-lite"/>
    </source>
</evidence>
<name>A0A8T0NL48_PANVG</name>
<sequence length="141" mass="15338">MPLEKKAELNAKKRENYHRRQAEKRSIDMTDTPQSGVLHVHEVPCLMDTPPSVVFHISGSAGMSCTPSSALLHVDGTTIFSWTMGVAASEQEHVLSSQHPADTPRSGVVQLDRISSFMETPPLLENGPWAPAEKGHAATLT</sequence>
<comment type="caution">
    <text evidence="2">The sequence shown here is derived from an EMBL/GenBank/DDBJ whole genome shotgun (WGS) entry which is preliminary data.</text>
</comment>
<feature type="region of interest" description="Disordered" evidence="1">
    <location>
        <begin position="1"/>
        <end position="27"/>
    </location>
</feature>
<keyword evidence="3" id="KW-1185">Reference proteome</keyword>
<organism evidence="2 3">
    <name type="scientific">Panicum virgatum</name>
    <name type="common">Blackwell switchgrass</name>
    <dbReference type="NCBI Taxonomy" id="38727"/>
    <lineage>
        <taxon>Eukaryota</taxon>
        <taxon>Viridiplantae</taxon>
        <taxon>Streptophyta</taxon>
        <taxon>Embryophyta</taxon>
        <taxon>Tracheophyta</taxon>
        <taxon>Spermatophyta</taxon>
        <taxon>Magnoliopsida</taxon>
        <taxon>Liliopsida</taxon>
        <taxon>Poales</taxon>
        <taxon>Poaceae</taxon>
        <taxon>PACMAD clade</taxon>
        <taxon>Panicoideae</taxon>
        <taxon>Panicodae</taxon>
        <taxon>Paniceae</taxon>
        <taxon>Panicinae</taxon>
        <taxon>Panicum</taxon>
        <taxon>Panicum sect. Hiantes</taxon>
    </lineage>
</organism>
<gene>
    <name evidence="2" type="ORF">PVAP13_9KG278500</name>
</gene>
<dbReference type="AlphaFoldDB" id="A0A8T0NL48"/>
<reference evidence="2" key="1">
    <citation type="submission" date="2020-05" db="EMBL/GenBank/DDBJ databases">
        <title>WGS assembly of Panicum virgatum.</title>
        <authorList>
            <person name="Lovell J.T."/>
            <person name="Jenkins J."/>
            <person name="Shu S."/>
            <person name="Juenger T.E."/>
            <person name="Schmutz J."/>
        </authorList>
    </citation>
    <scope>NUCLEOTIDE SEQUENCE</scope>
    <source>
        <strain evidence="2">AP13</strain>
    </source>
</reference>
<dbReference type="Proteomes" id="UP000823388">
    <property type="component" value="Chromosome 9K"/>
</dbReference>
<accession>A0A8T0NL48</accession>
<protein>
    <submittedName>
        <fullName evidence="2">Uncharacterized protein</fullName>
    </submittedName>
</protein>
<feature type="region of interest" description="Disordered" evidence="1">
    <location>
        <begin position="120"/>
        <end position="141"/>
    </location>
</feature>